<evidence type="ECO:0000313" key="2">
    <source>
        <dbReference type="Proteomes" id="UP001432322"/>
    </source>
</evidence>
<dbReference type="InterPro" id="IPR036465">
    <property type="entry name" value="vWFA_dom_sf"/>
</dbReference>
<gene>
    <name evidence="1" type="ORF">PFISCL1PPCAC_24401</name>
</gene>
<reference evidence="1" key="1">
    <citation type="submission" date="2023-10" db="EMBL/GenBank/DDBJ databases">
        <title>Genome assembly of Pristionchus species.</title>
        <authorList>
            <person name="Yoshida K."/>
            <person name="Sommer R.J."/>
        </authorList>
    </citation>
    <scope>NUCLEOTIDE SEQUENCE</scope>
    <source>
        <strain evidence="1">RS5133</strain>
    </source>
</reference>
<organism evidence="1 2">
    <name type="scientific">Pristionchus fissidentatus</name>
    <dbReference type="NCBI Taxonomy" id="1538716"/>
    <lineage>
        <taxon>Eukaryota</taxon>
        <taxon>Metazoa</taxon>
        <taxon>Ecdysozoa</taxon>
        <taxon>Nematoda</taxon>
        <taxon>Chromadorea</taxon>
        <taxon>Rhabditida</taxon>
        <taxon>Rhabditina</taxon>
        <taxon>Diplogasteromorpha</taxon>
        <taxon>Diplogasteroidea</taxon>
        <taxon>Neodiplogasteridae</taxon>
        <taxon>Pristionchus</taxon>
    </lineage>
</organism>
<dbReference type="EMBL" id="BTSY01000006">
    <property type="protein sequence ID" value="GMT33104.1"/>
    <property type="molecule type" value="Genomic_DNA"/>
</dbReference>
<dbReference type="Proteomes" id="UP001432322">
    <property type="component" value="Unassembled WGS sequence"/>
</dbReference>
<accession>A0AAV5WQY9</accession>
<feature type="non-terminal residue" evidence="1">
    <location>
        <position position="1"/>
    </location>
</feature>
<proteinExistence type="predicted"/>
<evidence type="ECO:0008006" key="3">
    <source>
        <dbReference type="Google" id="ProtNLM"/>
    </source>
</evidence>
<keyword evidence="2" id="KW-1185">Reference proteome</keyword>
<evidence type="ECO:0000313" key="1">
    <source>
        <dbReference type="EMBL" id="GMT33104.1"/>
    </source>
</evidence>
<comment type="caution">
    <text evidence="1">The sequence shown here is derived from an EMBL/GenBank/DDBJ whole genome shotgun (WGS) entry which is preliminary data.</text>
</comment>
<protein>
    <recommendedName>
        <fullName evidence="3">VWFA domain-containing protein</fullName>
    </recommendedName>
</protein>
<dbReference type="AlphaFoldDB" id="A0AAV5WQY9"/>
<sequence>SMPPKYKDHPDLISIVIDTGNSMSEREVEEARKAADWIISRKIDKASNDGIQLIVSGTHLRKRITRCFDIFTE</sequence>
<name>A0AAV5WQY9_9BILA</name>
<dbReference type="Gene3D" id="3.40.50.410">
    <property type="entry name" value="von Willebrand factor, type A domain"/>
    <property type="match status" value="1"/>
</dbReference>